<protein>
    <submittedName>
        <fullName evidence="2">Sugar ABC transporter substrate-binding protein</fullName>
    </submittedName>
</protein>
<feature type="signal peptide" evidence="1">
    <location>
        <begin position="1"/>
        <end position="20"/>
    </location>
</feature>
<proteinExistence type="predicted"/>
<keyword evidence="3" id="KW-1185">Reference proteome</keyword>
<feature type="chain" id="PRO_5038591490" evidence="1">
    <location>
        <begin position="21"/>
        <end position="445"/>
    </location>
</feature>
<gene>
    <name evidence="2" type="ORF">HC352_01560</name>
</gene>
<dbReference type="RefSeq" id="WP_168917275.1">
    <property type="nucleotide sequence ID" value="NZ_CP050804.1"/>
</dbReference>
<sequence>MHKKLFAGLLAGAMSIAGLASCSSDADSTSSLDGELAGDIVFWSSYTQGPRSDYLKSMADRFMEENPKVKIKIENFSWSEFNTKWTTGISTGQVPDLSSALPNQVTEMIDVDALVPLDDVIADIGKDRFYEAALAEGEKDGEHYSIPLYSHAQLMWYRTDLLDKAGLEVPQTWDELAKAADTLSDDETYGLSVPLGTNDMMATRFLNFYVKSAGKDLIAKDGTIDLTNETVYDGIRYWVDRYKKSAPEGSLNFNILDQATLFYQGKTAFDFNSGFHIGGVESTTPELADKIAAAPLPRMNADDPIYGGETTNQPMVVWKNSKHPEVAKAFLKTLYQTDDYIKFLHSVPVGMMPALKDIVDNPDFLNNDHIEKYRSVFDSLNEVIPLGQAIGMEQGPQLQAGIVTSQGIIEQMFHSIILDGESVEKAAKTAEDKLNDLFKKAGAIK</sequence>
<keyword evidence="1" id="KW-0732">Signal</keyword>
<dbReference type="Pfam" id="PF01547">
    <property type="entry name" value="SBP_bac_1"/>
    <property type="match status" value="1"/>
</dbReference>
<dbReference type="SUPFAM" id="SSF53850">
    <property type="entry name" value="Periplasmic binding protein-like II"/>
    <property type="match status" value="1"/>
</dbReference>
<name>A0A6H2EJL2_9ACTO</name>
<dbReference type="Proteomes" id="UP000502298">
    <property type="component" value="Chromosome"/>
</dbReference>
<dbReference type="CDD" id="cd13585">
    <property type="entry name" value="PBP2_TMBP_like"/>
    <property type="match status" value="1"/>
</dbReference>
<dbReference type="PROSITE" id="PS51257">
    <property type="entry name" value="PROKAR_LIPOPROTEIN"/>
    <property type="match status" value="1"/>
</dbReference>
<dbReference type="PANTHER" id="PTHR43649">
    <property type="entry name" value="ARABINOSE-BINDING PROTEIN-RELATED"/>
    <property type="match status" value="1"/>
</dbReference>
<reference evidence="2 3" key="1">
    <citation type="submission" date="2020-03" db="EMBL/GenBank/DDBJ databases">
        <title>Complete genome of Arcanobacterium buesumensis sp. nov. strain 2701.</title>
        <authorList>
            <person name="Borowiak M."/>
            <person name="Alssahen M."/>
            <person name="Laemmler C."/>
            <person name="Malorny B."/>
            <person name="Hassan A."/>
            <person name="Prenger-Berninghoff E."/>
            <person name="Ploetz M."/>
            <person name="Abdulmawjood A."/>
        </authorList>
    </citation>
    <scope>NUCLEOTIDE SEQUENCE [LARGE SCALE GENOMIC DNA]</scope>
    <source>
        <strain evidence="2 3">2701</strain>
    </source>
</reference>
<dbReference type="PANTHER" id="PTHR43649:SF12">
    <property type="entry name" value="DIACETYLCHITOBIOSE BINDING PROTEIN DASA"/>
    <property type="match status" value="1"/>
</dbReference>
<dbReference type="InterPro" id="IPR006059">
    <property type="entry name" value="SBP"/>
</dbReference>
<dbReference type="KEGG" id="arca:HC352_01560"/>
<dbReference type="InterPro" id="IPR050490">
    <property type="entry name" value="Bact_solute-bd_prot1"/>
</dbReference>
<organism evidence="2 3">
    <name type="scientific">Arcanobacterium buesumense</name>
    <dbReference type="NCBI Taxonomy" id="2722751"/>
    <lineage>
        <taxon>Bacteria</taxon>
        <taxon>Bacillati</taxon>
        <taxon>Actinomycetota</taxon>
        <taxon>Actinomycetes</taxon>
        <taxon>Actinomycetales</taxon>
        <taxon>Actinomycetaceae</taxon>
        <taxon>Arcanobacterium</taxon>
    </lineage>
</organism>
<accession>A0A6H2EJL2</accession>
<dbReference type="Gene3D" id="3.40.190.10">
    <property type="entry name" value="Periplasmic binding protein-like II"/>
    <property type="match status" value="1"/>
</dbReference>
<dbReference type="EMBL" id="CP050804">
    <property type="protein sequence ID" value="QJC21334.1"/>
    <property type="molecule type" value="Genomic_DNA"/>
</dbReference>
<dbReference type="AlphaFoldDB" id="A0A6H2EJL2"/>
<evidence type="ECO:0000313" key="3">
    <source>
        <dbReference type="Proteomes" id="UP000502298"/>
    </source>
</evidence>
<evidence type="ECO:0000313" key="2">
    <source>
        <dbReference type="EMBL" id="QJC21334.1"/>
    </source>
</evidence>
<evidence type="ECO:0000256" key="1">
    <source>
        <dbReference type="SAM" id="SignalP"/>
    </source>
</evidence>